<dbReference type="NCBIfam" id="TIGR01571">
    <property type="entry name" value="A_thal_Cys_rich"/>
    <property type="match status" value="1"/>
</dbReference>
<sequence>MSDEKKEAIQSQLQPTPQMTIGAGNRNAKGLPVDADGKRDWSFPLFGCLGDMSKCCWACWCPCIIHSQTRRRLDHLNRNGVPDPNPDKKINGDSVVYALIEAAFDMGWVLQIATRKDIRTRYNIRGSATSDCCTPFCCTACDLVQGAREVELEELSFKNESGAPQV</sequence>
<dbReference type="OrthoDB" id="1045822at2759"/>
<protein>
    <submittedName>
        <fullName evidence="2">PLAC8-domain-containing protein</fullName>
    </submittedName>
</protein>
<feature type="region of interest" description="Disordered" evidence="1">
    <location>
        <begin position="1"/>
        <end position="27"/>
    </location>
</feature>
<name>A0A9P6CVG9_9AGAR</name>
<organism evidence="2 3">
    <name type="scientific">Pholiota conissans</name>
    <dbReference type="NCBI Taxonomy" id="109636"/>
    <lineage>
        <taxon>Eukaryota</taxon>
        <taxon>Fungi</taxon>
        <taxon>Dikarya</taxon>
        <taxon>Basidiomycota</taxon>
        <taxon>Agaricomycotina</taxon>
        <taxon>Agaricomycetes</taxon>
        <taxon>Agaricomycetidae</taxon>
        <taxon>Agaricales</taxon>
        <taxon>Agaricineae</taxon>
        <taxon>Strophariaceae</taxon>
        <taxon>Pholiota</taxon>
    </lineage>
</organism>
<proteinExistence type="predicted"/>
<reference evidence="2" key="1">
    <citation type="submission" date="2020-11" db="EMBL/GenBank/DDBJ databases">
        <authorList>
            <consortium name="DOE Joint Genome Institute"/>
            <person name="Ahrendt S."/>
            <person name="Riley R."/>
            <person name="Andreopoulos W."/>
            <person name="Labutti K."/>
            <person name="Pangilinan J."/>
            <person name="Ruiz-Duenas F.J."/>
            <person name="Barrasa J.M."/>
            <person name="Sanchez-Garcia M."/>
            <person name="Camarero S."/>
            <person name="Miyauchi S."/>
            <person name="Serrano A."/>
            <person name="Linde D."/>
            <person name="Babiker R."/>
            <person name="Drula E."/>
            <person name="Ayuso-Fernandez I."/>
            <person name="Pacheco R."/>
            <person name="Padilla G."/>
            <person name="Ferreira P."/>
            <person name="Barriuso J."/>
            <person name="Kellner H."/>
            <person name="Castanera R."/>
            <person name="Alfaro M."/>
            <person name="Ramirez L."/>
            <person name="Pisabarro A.G."/>
            <person name="Kuo A."/>
            <person name="Tritt A."/>
            <person name="Lipzen A."/>
            <person name="He G."/>
            <person name="Yan M."/>
            <person name="Ng V."/>
            <person name="Cullen D."/>
            <person name="Martin F."/>
            <person name="Rosso M.-N."/>
            <person name="Henrissat B."/>
            <person name="Hibbett D."/>
            <person name="Martinez A.T."/>
            <person name="Grigoriev I.V."/>
        </authorList>
    </citation>
    <scope>NUCLEOTIDE SEQUENCE</scope>
    <source>
        <strain evidence="2">CIRM-BRFM 674</strain>
    </source>
</reference>
<evidence type="ECO:0000313" key="2">
    <source>
        <dbReference type="EMBL" id="KAF9480727.1"/>
    </source>
</evidence>
<evidence type="ECO:0000313" key="3">
    <source>
        <dbReference type="Proteomes" id="UP000807469"/>
    </source>
</evidence>
<accession>A0A9P6CVG9</accession>
<gene>
    <name evidence="2" type="ORF">BDN70DRAFT_856292</name>
</gene>
<dbReference type="Pfam" id="PF04749">
    <property type="entry name" value="PLAC8"/>
    <property type="match status" value="1"/>
</dbReference>
<dbReference type="EMBL" id="MU155189">
    <property type="protein sequence ID" value="KAF9480727.1"/>
    <property type="molecule type" value="Genomic_DNA"/>
</dbReference>
<keyword evidence="3" id="KW-1185">Reference proteome</keyword>
<feature type="compositionally biased region" description="Polar residues" evidence="1">
    <location>
        <begin position="9"/>
        <end position="19"/>
    </location>
</feature>
<dbReference type="Proteomes" id="UP000807469">
    <property type="component" value="Unassembled WGS sequence"/>
</dbReference>
<comment type="caution">
    <text evidence="2">The sequence shown here is derived from an EMBL/GenBank/DDBJ whole genome shotgun (WGS) entry which is preliminary data.</text>
</comment>
<dbReference type="InterPro" id="IPR006461">
    <property type="entry name" value="PLAC_motif_containing"/>
</dbReference>
<evidence type="ECO:0000256" key="1">
    <source>
        <dbReference type="SAM" id="MobiDB-lite"/>
    </source>
</evidence>
<dbReference type="AlphaFoldDB" id="A0A9P6CVG9"/>
<dbReference type="PANTHER" id="PTHR15907">
    <property type="entry name" value="DUF614 FAMILY PROTEIN-RELATED"/>
    <property type="match status" value="1"/>
</dbReference>